<proteinExistence type="predicted"/>
<protein>
    <submittedName>
        <fullName evidence="1">Uncharacterized protein</fullName>
    </submittedName>
</protein>
<name>A0A381RES3_9ZZZZ</name>
<dbReference type="EMBL" id="UINC01001882">
    <property type="protein sequence ID" value="SUZ90296.1"/>
    <property type="molecule type" value="Genomic_DNA"/>
</dbReference>
<reference evidence="1" key="1">
    <citation type="submission" date="2018-05" db="EMBL/GenBank/DDBJ databases">
        <authorList>
            <person name="Lanie J.A."/>
            <person name="Ng W.-L."/>
            <person name="Kazmierczak K.M."/>
            <person name="Andrzejewski T.M."/>
            <person name="Davidsen T.M."/>
            <person name="Wayne K.J."/>
            <person name="Tettelin H."/>
            <person name="Glass J.I."/>
            <person name="Rusch D."/>
            <person name="Podicherti R."/>
            <person name="Tsui H.-C.T."/>
            <person name="Winkler M.E."/>
        </authorList>
    </citation>
    <scope>NUCLEOTIDE SEQUENCE</scope>
</reference>
<organism evidence="1">
    <name type="scientific">marine metagenome</name>
    <dbReference type="NCBI Taxonomy" id="408172"/>
    <lineage>
        <taxon>unclassified sequences</taxon>
        <taxon>metagenomes</taxon>
        <taxon>ecological metagenomes</taxon>
    </lineage>
</organism>
<gene>
    <name evidence="1" type="ORF">METZ01_LOCUS43150</name>
</gene>
<evidence type="ECO:0000313" key="1">
    <source>
        <dbReference type="EMBL" id="SUZ90296.1"/>
    </source>
</evidence>
<sequence>MELFKIKSSIDERANALTYQISTVSTAFSGHIVKNYQLSYQQHLRLILISTAQQIHLIDRLLCENNLKNRKSIIHRVFIGQARMIAGLWPQFYEQGSLEFFSDKQLEYMQYPKITENNDINYPRGTLLWEFGEEIALNSNNQQNHQVIMITMGTYKFYYTNNSEIMEFIIA</sequence>
<dbReference type="AlphaFoldDB" id="A0A381RES3"/>
<accession>A0A381RES3</accession>